<sequence length="506" mass="57180">MRDTRVDTERTPVRAAARFVARHPRSVGSVVVLDAAVLWVGYQTVLMAAGIAVVAGASWRLLDRPTFDRFAGRLLRAWWRRWWSYRRQWLRIMTACNLTTIDHKGNTLAPRVTRVKSTWSWDTVHVRMAKGQEPEDFEKVINRLANSFQARSTNVRQLKPGKIALDFQRREPFDDMFVPLPDLAESVEAVDLRRLPIGRDEYGRDFTLDLLGRDLHILLGGATGAGKGSFMWALLRALAPLIRAGYVRLWVIDPKGGMEFGIGEDMYYEFAESDQAGQKLIQEYTSVLDARKLELGRQGVRTFTPSLETPLELLICDELAAMTAYADKAIRAPFELDLSKALTQYRAVGGRTVAASQEPTKDVIPMRGLFPTKIALRLDSASYVDMCLGEGMRDAGAFADKIPEYLAGVAYVKKEGRREPLRVRAAYTTDDDITELVRFCTDRGATVTPIRREATDGEHAGQTAEDIYSFDFEALEDENDEDDEDDEDDEIEEHDYYEDDEGEEIA</sequence>
<keyword evidence="5" id="KW-1133">Transmembrane helix</keyword>
<dbReference type="EMBL" id="JACHIW010000001">
    <property type="protein sequence ID" value="MBB5153178.1"/>
    <property type="molecule type" value="Genomic_DNA"/>
</dbReference>
<dbReference type="Gene3D" id="3.40.50.300">
    <property type="entry name" value="P-loop containing nucleotide triphosphate hydrolases"/>
    <property type="match status" value="1"/>
</dbReference>
<dbReference type="InterPro" id="IPR027417">
    <property type="entry name" value="P-loop_NTPase"/>
</dbReference>
<proteinExistence type="predicted"/>
<dbReference type="InterPro" id="IPR050206">
    <property type="entry name" value="FtsK/SpoIIIE/SftA"/>
</dbReference>
<dbReference type="InterPro" id="IPR002543">
    <property type="entry name" value="FtsK_dom"/>
</dbReference>
<dbReference type="AlphaFoldDB" id="A0A840Q356"/>
<reference evidence="7 8" key="1">
    <citation type="submission" date="2020-08" db="EMBL/GenBank/DDBJ databases">
        <title>Sequencing the genomes of 1000 actinobacteria strains.</title>
        <authorList>
            <person name="Klenk H.-P."/>
        </authorList>
    </citation>
    <scope>NUCLEOTIDE SEQUENCE [LARGE SCALE GENOMIC DNA]</scope>
    <source>
        <strain evidence="7 8">DSM 45584</strain>
    </source>
</reference>
<protein>
    <submittedName>
        <fullName evidence="7">S-DNA-T family DNA segregation ATPase FtsK/SpoIIIE</fullName>
    </submittedName>
</protein>
<gene>
    <name evidence="7" type="ORF">BJ970_000712</name>
</gene>
<evidence type="ECO:0000256" key="4">
    <source>
        <dbReference type="SAM" id="MobiDB-lite"/>
    </source>
</evidence>
<evidence type="ECO:0000256" key="5">
    <source>
        <dbReference type="SAM" id="Phobius"/>
    </source>
</evidence>
<dbReference type="PANTHER" id="PTHR22683">
    <property type="entry name" value="SPORULATION PROTEIN RELATED"/>
    <property type="match status" value="1"/>
</dbReference>
<dbReference type="SUPFAM" id="SSF52540">
    <property type="entry name" value="P-loop containing nucleoside triphosphate hydrolases"/>
    <property type="match status" value="1"/>
</dbReference>
<keyword evidence="2 3" id="KW-0067">ATP-binding</keyword>
<dbReference type="GO" id="GO:0005524">
    <property type="term" value="F:ATP binding"/>
    <property type="evidence" value="ECO:0007669"/>
    <property type="project" value="UniProtKB-UniRule"/>
</dbReference>
<dbReference type="PROSITE" id="PS50901">
    <property type="entry name" value="FTSK"/>
    <property type="match status" value="1"/>
</dbReference>
<keyword evidence="1 3" id="KW-0547">Nucleotide-binding</keyword>
<keyword evidence="5" id="KW-0812">Transmembrane</keyword>
<dbReference type="Pfam" id="PF01580">
    <property type="entry name" value="FtsK_SpoIIIE"/>
    <property type="match status" value="1"/>
</dbReference>
<evidence type="ECO:0000256" key="2">
    <source>
        <dbReference type="ARBA" id="ARBA00022840"/>
    </source>
</evidence>
<feature type="region of interest" description="Disordered" evidence="4">
    <location>
        <begin position="454"/>
        <end position="506"/>
    </location>
</feature>
<evidence type="ECO:0000259" key="6">
    <source>
        <dbReference type="PROSITE" id="PS50901"/>
    </source>
</evidence>
<comment type="caution">
    <text evidence="7">The sequence shown here is derived from an EMBL/GenBank/DDBJ whole genome shotgun (WGS) entry which is preliminary data.</text>
</comment>
<dbReference type="Proteomes" id="UP000584374">
    <property type="component" value="Unassembled WGS sequence"/>
</dbReference>
<dbReference type="RefSeq" id="WP_184723629.1">
    <property type="nucleotide sequence ID" value="NZ_JACHIW010000001.1"/>
</dbReference>
<evidence type="ECO:0000313" key="8">
    <source>
        <dbReference type="Proteomes" id="UP000584374"/>
    </source>
</evidence>
<evidence type="ECO:0000256" key="3">
    <source>
        <dbReference type="PROSITE-ProRule" id="PRU00289"/>
    </source>
</evidence>
<keyword evidence="5" id="KW-0472">Membrane</keyword>
<evidence type="ECO:0000256" key="1">
    <source>
        <dbReference type="ARBA" id="ARBA00022741"/>
    </source>
</evidence>
<feature type="domain" description="FtsK" evidence="6">
    <location>
        <begin position="203"/>
        <end position="385"/>
    </location>
</feature>
<organism evidence="7 8">
    <name type="scientific">Saccharopolyspora phatthalungensis</name>
    <dbReference type="NCBI Taxonomy" id="664693"/>
    <lineage>
        <taxon>Bacteria</taxon>
        <taxon>Bacillati</taxon>
        <taxon>Actinomycetota</taxon>
        <taxon>Actinomycetes</taxon>
        <taxon>Pseudonocardiales</taxon>
        <taxon>Pseudonocardiaceae</taxon>
        <taxon>Saccharopolyspora</taxon>
    </lineage>
</organism>
<accession>A0A840Q356</accession>
<evidence type="ECO:0000313" key="7">
    <source>
        <dbReference type="EMBL" id="MBB5153178.1"/>
    </source>
</evidence>
<keyword evidence="8" id="KW-1185">Reference proteome</keyword>
<name>A0A840Q356_9PSEU</name>
<feature type="binding site" evidence="3">
    <location>
        <begin position="221"/>
        <end position="228"/>
    </location>
    <ligand>
        <name>ATP</name>
        <dbReference type="ChEBI" id="CHEBI:30616"/>
    </ligand>
</feature>
<feature type="compositionally biased region" description="Acidic residues" evidence="4">
    <location>
        <begin position="473"/>
        <end position="506"/>
    </location>
</feature>
<feature type="transmembrane region" description="Helical" evidence="5">
    <location>
        <begin position="36"/>
        <end position="59"/>
    </location>
</feature>
<dbReference type="GO" id="GO:0003677">
    <property type="term" value="F:DNA binding"/>
    <property type="evidence" value="ECO:0007669"/>
    <property type="project" value="InterPro"/>
</dbReference>
<dbReference type="PANTHER" id="PTHR22683:SF41">
    <property type="entry name" value="DNA TRANSLOCASE FTSK"/>
    <property type="match status" value="1"/>
</dbReference>